<dbReference type="GO" id="GO:0005886">
    <property type="term" value="C:plasma membrane"/>
    <property type="evidence" value="ECO:0007669"/>
    <property type="project" value="UniProtKB-SubCell"/>
</dbReference>
<dbReference type="PANTHER" id="PTHR43297:SF2">
    <property type="entry name" value="DIPEPTIDE TRANSPORT ATP-BINDING PROTEIN DPPD"/>
    <property type="match status" value="1"/>
</dbReference>
<dbReference type="Gene3D" id="3.40.50.300">
    <property type="entry name" value="P-loop containing nucleotide triphosphate hydrolases"/>
    <property type="match status" value="1"/>
</dbReference>
<dbReference type="SUPFAM" id="SSF52540">
    <property type="entry name" value="P-loop containing nucleoside triphosphate hydrolases"/>
    <property type="match status" value="1"/>
</dbReference>
<evidence type="ECO:0000256" key="5">
    <source>
        <dbReference type="ARBA" id="ARBA00022741"/>
    </source>
</evidence>
<dbReference type="InterPro" id="IPR003593">
    <property type="entry name" value="AAA+_ATPase"/>
</dbReference>
<comment type="caution">
    <text evidence="9">The sequence shown here is derived from an EMBL/GenBank/DDBJ whole genome shotgun (WGS) entry which is preliminary data.</text>
</comment>
<evidence type="ECO:0000259" key="8">
    <source>
        <dbReference type="PROSITE" id="PS50893"/>
    </source>
</evidence>
<keyword evidence="5" id="KW-0547">Nucleotide-binding</keyword>
<dbReference type="SMART" id="SM00382">
    <property type="entry name" value="AAA"/>
    <property type="match status" value="1"/>
</dbReference>
<keyword evidence="6 9" id="KW-0067">ATP-binding</keyword>
<dbReference type="PROSITE" id="PS50893">
    <property type="entry name" value="ABC_TRANSPORTER_2"/>
    <property type="match status" value="1"/>
</dbReference>
<dbReference type="InterPro" id="IPR017871">
    <property type="entry name" value="ABC_transporter-like_CS"/>
</dbReference>
<reference evidence="9 10" key="1">
    <citation type="journal article" date="2017" name="PLoS ONE">
        <title>Development of a real-time PCR for detection of Staphylococcus pseudintermedius using a novel automated comparison of whole-genome sequences.</title>
        <authorList>
            <person name="Verstappen K.M."/>
            <person name="Huijbregts L."/>
            <person name="Spaninks M."/>
            <person name="Wagenaar J.A."/>
            <person name="Fluit A.C."/>
            <person name="Duim B."/>
        </authorList>
    </citation>
    <scope>NUCLEOTIDE SEQUENCE [LARGE SCALE GENOMIC DNA]</scope>
    <source>
        <strain evidence="9 10">215070706401-1</strain>
    </source>
</reference>
<evidence type="ECO:0000256" key="1">
    <source>
        <dbReference type="ARBA" id="ARBA00004202"/>
    </source>
</evidence>
<keyword evidence="3" id="KW-0813">Transport</keyword>
<dbReference type="InterPro" id="IPR013563">
    <property type="entry name" value="Oligopep_ABC_C"/>
</dbReference>
<organism evidence="9 10">
    <name type="scientific">Staphylococcus delphini</name>
    <dbReference type="NCBI Taxonomy" id="53344"/>
    <lineage>
        <taxon>Bacteria</taxon>
        <taxon>Bacillati</taxon>
        <taxon>Bacillota</taxon>
        <taxon>Bacilli</taxon>
        <taxon>Bacillales</taxon>
        <taxon>Staphylococcaceae</taxon>
        <taxon>Staphylococcus</taxon>
        <taxon>Staphylococcus intermedius group</taxon>
    </lineage>
</organism>
<evidence type="ECO:0000256" key="4">
    <source>
        <dbReference type="ARBA" id="ARBA00022475"/>
    </source>
</evidence>
<dbReference type="GO" id="GO:0015833">
    <property type="term" value="P:peptide transport"/>
    <property type="evidence" value="ECO:0007669"/>
    <property type="project" value="InterPro"/>
</dbReference>
<dbReference type="CDD" id="cd03257">
    <property type="entry name" value="ABC_NikE_OppD_transporters"/>
    <property type="match status" value="1"/>
</dbReference>
<proteinExistence type="inferred from homology"/>
<comment type="similarity">
    <text evidence="2">Belongs to the ABC transporter superfamily.</text>
</comment>
<evidence type="ECO:0000313" key="9">
    <source>
        <dbReference type="EMBL" id="PCF55756.1"/>
    </source>
</evidence>
<gene>
    <name evidence="9" type="ORF">B5C08_04650</name>
</gene>
<dbReference type="GO" id="GO:0016887">
    <property type="term" value="F:ATP hydrolysis activity"/>
    <property type="evidence" value="ECO:0007669"/>
    <property type="project" value="InterPro"/>
</dbReference>
<dbReference type="InterPro" id="IPR003439">
    <property type="entry name" value="ABC_transporter-like_ATP-bd"/>
</dbReference>
<evidence type="ECO:0000256" key="3">
    <source>
        <dbReference type="ARBA" id="ARBA00022448"/>
    </source>
</evidence>
<dbReference type="PANTHER" id="PTHR43297">
    <property type="entry name" value="OLIGOPEPTIDE TRANSPORT ATP-BINDING PROTEIN APPD"/>
    <property type="match status" value="1"/>
</dbReference>
<protein>
    <submittedName>
        <fullName evidence="9">Peptide ABC transporter ATP-binding protein</fullName>
    </submittedName>
</protein>
<dbReference type="InterPro" id="IPR027417">
    <property type="entry name" value="P-loop_NTPase"/>
</dbReference>
<evidence type="ECO:0000256" key="2">
    <source>
        <dbReference type="ARBA" id="ARBA00005417"/>
    </source>
</evidence>
<dbReference type="EMBL" id="MWUU01000005">
    <property type="protein sequence ID" value="PCF55756.1"/>
    <property type="molecule type" value="Genomic_DNA"/>
</dbReference>
<comment type="subcellular location">
    <subcellularLocation>
        <location evidence="1">Cell membrane</location>
        <topology evidence="1">Peripheral membrane protein</topology>
    </subcellularLocation>
</comment>
<name>A0A2A4GYG5_9STAP</name>
<dbReference type="Pfam" id="PF00005">
    <property type="entry name" value="ABC_tran"/>
    <property type="match status" value="1"/>
</dbReference>
<dbReference type="Proteomes" id="UP000218335">
    <property type="component" value="Unassembled WGS sequence"/>
</dbReference>
<dbReference type="AlphaFoldDB" id="A0A2A4GYG5"/>
<keyword evidence="4" id="KW-1003">Cell membrane</keyword>
<dbReference type="Pfam" id="PF08352">
    <property type="entry name" value="oligo_HPY"/>
    <property type="match status" value="1"/>
</dbReference>
<dbReference type="RefSeq" id="WP_096591044.1">
    <property type="nucleotide sequence ID" value="NZ_MWRM01000005.1"/>
</dbReference>
<keyword evidence="7" id="KW-0472">Membrane</keyword>
<feature type="domain" description="ABC transporter" evidence="8">
    <location>
        <begin position="7"/>
        <end position="258"/>
    </location>
</feature>
<evidence type="ECO:0000256" key="7">
    <source>
        <dbReference type="ARBA" id="ARBA00023136"/>
    </source>
</evidence>
<dbReference type="GO" id="GO:0005524">
    <property type="term" value="F:ATP binding"/>
    <property type="evidence" value="ECO:0007669"/>
    <property type="project" value="UniProtKB-KW"/>
</dbReference>
<dbReference type="PROSITE" id="PS00211">
    <property type="entry name" value="ABC_TRANSPORTER_1"/>
    <property type="match status" value="1"/>
</dbReference>
<evidence type="ECO:0000256" key="6">
    <source>
        <dbReference type="ARBA" id="ARBA00022840"/>
    </source>
</evidence>
<dbReference type="InterPro" id="IPR050388">
    <property type="entry name" value="ABC_Ni/Peptide_Import"/>
</dbReference>
<dbReference type="FunFam" id="3.40.50.300:FF:000016">
    <property type="entry name" value="Oligopeptide ABC transporter ATP-binding component"/>
    <property type="match status" value="1"/>
</dbReference>
<sequence length="336" mass="37247">MNESKLLEVKNLSTAFEIEGQQYDAISNIDLEINEGEILGIVGESGSGKSVLSLSILNLLPEKIATIRSGEVRYKGQRIDNMTHEAFNKVRGNEVAMIFQEPMTSLNPVFTIGNQLMEMIMLHLKLSKSDARAKAIQLLQDVGIPRANKVVDEYPHQLSGGMRQRVMIAMAISCAPHLLIADEPTTALDVTVQAQILALLKRIQAETQMGVIFISHDLGVISELCDRVAVMYAGKIVELAPVEEIFTHPKHPYTQLLLKAIPRLDVQQDTLETIKGSVPSLVHLPQQGCRFVNRCPHAMEMCQTQDVSSVQVADAHHVFCHLYQNETQLKGVGQHD</sequence>
<dbReference type="NCBIfam" id="TIGR01727">
    <property type="entry name" value="oligo_HPY"/>
    <property type="match status" value="1"/>
</dbReference>
<accession>A0A2A4GYG5</accession>
<evidence type="ECO:0000313" key="10">
    <source>
        <dbReference type="Proteomes" id="UP000218335"/>
    </source>
</evidence>